<dbReference type="SMART" id="SM00421">
    <property type="entry name" value="HTH_LUXR"/>
    <property type="match status" value="1"/>
</dbReference>
<dbReference type="SUPFAM" id="SSF46894">
    <property type="entry name" value="C-terminal effector domain of the bipartite response regulators"/>
    <property type="match status" value="1"/>
</dbReference>
<keyword evidence="4" id="KW-1185">Reference proteome</keyword>
<evidence type="ECO:0000256" key="1">
    <source>
        <dbReference type="ARBA" id="ARBA00023125"/>
    </source>
</evidence>
<dbReference type="CDD" id="cd06170">
    <property type="entry name" value="LuxR_C_like"/>
    <property type="match status" value="1"/>
</dbReference>
<keyword evidence="1" id="KW-0238">DNA-binding</keyword>
<dbReference type="Gene3D" id="3.40.50.2300">
    <property type="match status" value="1"/>
</dbReference>
<dbReference type="PROSITE" id="PS50043">
    <property type="entry name" value="HTH_LUXR_2"/>
    <property type="match status" value="1"/>
</dbReference>
<dbReference type="PRINTS" id="PR00038">
    <property type="entry name" value="HTHLUXR"/>
</dbReference>
<dbReference type="InterPro" id="IPR039420">
    <property type="entry name" value="WalR-like"/>
</dbReference>
<evidence type="ECO:0000313" key="4">
    <source>
        <dbReference type="Proteomes" id="UP000707352"/>
    </source>
</evidence>
<sequence length="243" mass="26413">MYRGTQQVATALVCRNSMLREGLKHILSGTRFSVEVEAFSLEATYEQLGEAAPELFIIDANLHQSATGDAVRELKARYPSARAVALADDFDIDCMMSTLHAGGDGYCLATIGCDVLVKYLDLAMLGEIVFPSGVFLSALSTYSEMSHAQRRAVTEGVEDLQAASADLPLRTLSTREAEILHCLMEGAPNKIIARRLEVAEATVKVHIKAILRKIRVANRTQAAMWAVAHLPGTNAEGGWTAHR</sequence>
<proteinExistence type="predicted"/>
<dbReference type="Proteomes" id="UP000707352">
    <property type="component" value="Unassembled WGS sequence"/>
</dbReference>
<dbReference type="PANTHER" id="PTHR43214">
    <property type="entry name" value="TWO-COMPONENT RESPONSE REGULATOR"/>
    <property type="match status" value="1"/>
</dbReference>
<dbReference type="RefSeq" id="WP_167672091.1">
    <property type="nucleotide sequence ID" value="NZ_JAATJS010000002.1"/>
</dbReference>
<dbReference type="InterPro" id="IPR016032">
    <property type="entry name" value="Sig_transdc_resp-reg_C-effctor"/>
</dbReference>
<dbReference type="Pfam" id="PF00196">
    <property type="entry name" value="GerE"/>
    <property type="match status" value="1"/>
</dbReference>
<dbReference type="PROSITE" id="PS00622">
    <property type="entry name" value="HTH_LUXR_1"/>
    <property type="match status" value="1"/>
</dbReference>
<reference evidence="3 4" key="1">
    <citation type="submission" date="2020-03" db="EMBL/GenBank/DDBJ databases">
        <title>The genome sequence of Microvirga sp. c23x22.</title>
        <authorList>
            <person name="Zhang X."/>
        </authorList>
    </citation>
    <scope>NUCLEOTIDE SEQUENCE [LARGE SCALE GENOMIC DNA]</scope>
    <source>
        <strain evidence="4">c23x22</strain>
    </source>
</reference>
<gene>
    <name evidence="3" type="ORF">HB375_06150</name>
</gene>
<dbReference type="SUPFAM" id="SSF52172">
    <property type="entry name" value="CheY-like"/>
    <property type="match status" value="1"/>
</dbReference>
<evidence type="ECO:0000313" key="3">
    <source>
        <dbReference type="EMBL" id="NIX76195.1"/>
    </source>
</evidence>
<dbReference type="PANTHER" id="PTHR43214:SF42">
    <property type="entry name" value="TRANSCRIPTIONAL REGULATORY PROTEIN DESR"/>
    <property type="match status" value="1"/>
</dbReference>
<feature type="domain" description="HTH luxR-type" evidence="2">
    <location>
        <begin position="165"/>
        <end position="230"/>
    </location>
</feature>
<protein>
    <submittedName>
        <fullName evidence="3">Response regulator transcription factor</fullName>
    </submittedName>
</protein>
<dbReference type="EMBL" id="JAATJS010000002">
    <property type="protein sequence ID" value="NIX76195.1"/>
    <property type="molecule type" value="Genomic_DNA"/>
</dbReference>
<name>A0ABX0V8L4_9HYPH</name>
<evidence type="ECO:0000259" key="2">
    <source>
        <dbReference type="PROSITE" id="PS50043"/>
    </source>
</evidence>
<organism evidence="3 4">
    <name type="scientific">Microvirga terricola</name>
    <dbReference type="NCBI Taxonomy" id="2719797"/>
    <lineage>
        <taxon>Bacteria</taxon>
        <taxon>Pseudomonadati</taxon>
        <taxon>Pseudomonadota</taxon>
        <taxon>Alphaproteobacteria</taxon>
        <taxon>Hyphomicrobiales</taxon>
        <taxon>Methylobacteriaceae</taxon>
        <taxon>Microvirga</taxon>
    </lineage>
</organism>
<accession>A0ABX0V8L4</accession>
<dbReference type="InterPro" id="IPR000792">
    <property type="entry name" value="Tscrpt_reg_LuxR_C"/>
</dbReference>
<comment type="caution">
    <text evidence="3">The sequence shown here is derived from an EMBL/GenBank/DDBJ whole genome shotgun (WGS) entry which is preliminary data.</text>
</comment>
<dbReference type="InterPro" id="IPR011006">
    <property type="entry name" value="CheY-like_superfamily"/>
</dbReference>